<dbReference type="EMBL" id="CP072829">
    <property type="protein sequence ID" value="QTU84723.1"/>
    <property type="molecule type" value="Genomic_DNA"/>
</dbReference>
<accession>A0A9E6MQW8</accession>
<comment type="cofactor">
    <cofactor evidence="6">
        <name>Mg(2+)</name>
        <dbReference type="ChEBI" id="CHEBI:18420"/>
    </cofactor>
</comment>
<keyword evidence="2 6" id="KW-0067">ATP-binding</keyword>
<dbReference type="SUPFAM" id="SSF53613">
    <property type="entry name" value="Ribokinase-like"/>
    <property type="match status" value="1"/>
</dbReference>
<reference evidence="8 10" key="1">
    <citation type="submission" date="2019-11" db="EMBL/GenBank/DDBJ databases">
        <title>Eggerthellaceae novel genus isolated from the rectal contents of marmort.</title>
        <authorList>
            <person name="Zhang G."/>
        </authorList>
    </citation>
    <scope>NUCLEOTIDE SEQUENCE [LARGE SCALE GENOMIC DNA]</scope>
    <source>
        <strain evidence="8">Zg-886</strain>
        <strain evidence="10">zg-886</strain>
    </source>
</reference>
<keyword evidence="10" id="KW-1185">Reference proteome</keyword>
<sequence>METISYSMARLAALVPYPPRDANKYTRGRLVCAVGCDRYPGAAVLGSRGAEVMGAGYTQVITDASVADHVRAANPSVVVSVWPDVDPAQLPPAREGHPCAYVVGSGYDAGDSMTKIRTRLVLENAQAPVLLDAGSLDAATSQKLRDILERRAHDGFANVFTPHGGEAARMARPLGIETDDAPELARQLARAYCGTVMLKGPVTYVCDGETVVRMDEGTAALAKAGTGDVLAGMTGALLAQGLSPLDACVLGATLHAFAGQEAAKRLTDICVRAEDVIASIPQALMRLAQAG</sequence>
<evidence type="ECO:0000259" key="7">
    <source>
        <dbReference type="PROSITE" id="PS51383"/>
    </source>
</evidence>
<evidence type="ECO:0000313" key="11">
    <source>
        <dbReference type="Proteomes" id="UP000671910"/>
    </source>
</evidence>
<feature type="binding site" evidence="6">
    <location>
        <position position="106"/>
    </location>
    <ligand>
        <name>(6S)-NADPHX</name>
        <dbReference type="ChEBI" id="CHEBI:64076"/>
    </ligand>
</feature>
<dbReference type="PROSITE" id="PS51383">
    <property type="entry name" value="YJEF_C_3"/>
    <property type="match status" value="1"/>
</dbReference>
<feature type="domain" description="YjeF C-terminal" evidence="7">
    <location>
        <begin position="7"/>
        <end position="287"/>
    </location>
</feature>
<evidence type="ECO:0000256" key="1">
    <source>
        <dbReference type="ARBA" id="ARBA00022741"/>
    </source>
</evidence>
<dbReference type="Pfam" id="PF01256">
    <property type="entry name" value="Carb_kinase"/>
    <property type="match status" value="1"/>
</dbReference>
<proteinExistence type="inferred from homology"/>
<dbReference type="GO" id="GO:0052856">
    <property type="term" value="F:NAD(P)HX epimerase activity"/>
    <property type="evidence" value="ECO:0007669"/>
    <property type="project" value="TreeGrafter"/>
</dbReference>
<organism evidence="9 11">
    <name type="scientific">Xiamenia xianingshaonis</name>
    <dbReference type="NCBI Taxonomy" id="2682776"/>
    <lineage>
        <taxon>Bacteria</taxon>
        <taxon>Bacillati</taxon>
        <taxon>Actinomycetota</taxon>
        <taxon>Coriobacteriia</taxon>
        <taxon>Eggerthellales</taxon>
        <taxon>Eggerthellaceae</taxon>
        <taxon>Xiamenia</taxon>
    </lineage>
</organism>
<dbReference type="NCBIfam" id="TIGR00196">
    <property type="entry name" value="yjeF_cterm"/>
    <property type="match status" value="1"/>
</dbReference>
<dbReference type="GO" id="GO:0046496">
    <property type="term" value="P:nicotinamide nucleotide metabolic process"/>
    <property type="evidence" value="ECO:0007669"/>
    <property type="project" value="UniProtKB-UniRule"/>
</dbReference>
<keyword evidence="3 6" id="KW-0521">NADP</keyword>
<evidence type="ECO:0000313" key="10">
    <source>
        <dbReference type="Proteomes" id="UP000636394"/>
    </source>
</evidence>
<dbReference type="InterPro" id="IPR000631">
    <property type="entry name" value="CARKD"/>
</dbReference>
<dbReference type="HAMAP" id="MF_01965">
    <property type="entry name" value="NADHX_dehydratase"/>
    <property type="match status" value="1"/>
</dbReference>
<keyword evidence="5 6" id="KW-0456">Lyase</keyword>
<feature type="binding site" evidence="6">
    <location>
        <position position="42"/>
    </location>
    <ligand>
        <name>(6S)-NADPHX</name>
        <dbReference type="ChEBI" id="CHEBI:64076"/>
    </ligand>
</feature>
<evidence type="ECO:0000256" key="2">
    <source>
        <dbReference type="ARBA" id="ARBA00022840"/>
    </source>
</evidence>
<comment type="function">
    <text evidence="6">Catalyzes the dehydration of the S-form of NAD(P)HX at the expense of ADP, which is converted to AMP. Together with NAD(P)HX epimerase, which catalyzes the epimerization of the S- and R-forms, the enzyme allows the repair of both epimers of NAD(P)HX, a damaged form of NAD(P)H that is a result of enzymatic or heat-dependent hydration.</text>
</comment>
<evidence type="ECO:0000256" key="5">
    <source>
        <dbReference type="ARBA" id="ARBA00023239"/>
    </source>
</evidence>
<dbReference type="GO" id="GO:0005524">
    <property type="term" value="F:ATP binding"/>
    <property type="evidence" value="ECO:0007669"/>
    <property type="project" value="UniProtKB-KW"/>
</dbReference>
<dbReference type="PANTHER" id="PTHR12592">
    <property type="entry name" value="ATP-DEPENDENT (S)-NAD(P)H-HYDRATE DEHYDRATASE FAMILY MEMBER"/>
    <property type="match status" value="1"/>
</dbReference>
<dbReference type="Proteomes" id="UP000671910">
    <property type="component" value="Chromosome"/>
</dbReference>
<evidence type="ECO:0000256" key="3">
    <source>
        <dbReference type="ARBA" id="ARBA00022857"/>
    </source>
</evidence>
<comment type="catalytic activity">
    <reaction evidence="6">
        <text>(6S)-NADHX + ADP = AMP + phosphate + NADH + H(+)</text>
        <dbReference type="Rhea" id="RHEA:32223"/>
        <dbReference type="ChEBI" id="CHEBI:15378"/>
        <dbReference type="ChEBI" id="CHEBI:43474"/>
        <dbReference type="ChEBI" id="CHEBI:57945"/>
        <dbReference type="ChEBI" id="CHEBI:64074"/>
        <dbReference type="ChEBI" id="CHEBI:456215"/>
        <dbReference type="ChEBI" id="CHEBI:456216"/>
        <dbReference type="EC" id="4.2.1.136"/>
    </reaction>
</comment>
<keyword evidence="1 6" id="KW-0547">Nucleotide-binding</keyword>
<dbReference type="KEGG" id="ebz:J7S26_02025"/>
<evidence type="ECO:0000256" key="6">
    <source>
        <dbReference type="HAMAP-Rule" id="MF_01965"/>
    </source>
</evidence>
<feature type="binding site" evidence="6">
    <location>
        <position position="163"/>
    </location>
    <ligand>
        <name>(6S)-NADPHX</name>
        <dbReference type="ChEBI" id="CHEBI:64076"/>
    </ligand>
</feature>
<comment type="similarity">
    <text evidence="6">Belongs to the NnrD/CARKD family.</text>
</comment>
<evidence type="ECO:0000256" key="4">
    <source>
        <dbReference type="ARBA" id="ARBA00023027"/>
    </source>
</evidence>
<dbReference type="EMBL" id="WPCR01000001">
    <property type="protein sequence ID" value="NHM13184.1"/>
    <property type="molecule type" value="Genomic_DNA"/>
</dbReference>
<feature type="binding site" evidence="6">
    <location>
        <position position="228"/>
    </location>
    <ligand>
        <name>(6S)-NADPHX</name>
        <dbReference type="ChEBI" id="CHEBI:64076"/>
    </ligand>
</feature>
<feature type="binding site" evidence="6">
    <location>
        <begin position="199"/>
        <end position="203"/>
    </location>
    <ligand>
        <name>AMP</name>
        <dbReference type="ChEBI" id="CHEBI:456215"/>
    </ligand>
</feature>
<keyword evidence="4 6" id="KW-0520">NAD</keyword>
<dbReference type="Proteomes" id="UP000636394">
    <property type="component" value="Unassembled WGS sequence"/>
</dbReference>
<gene>
    <name evidence="6" type="primary">nnrD</name>
    <name evidence="8" type="ORF">GMI68_00075</name>
    <name evidence="9" type="ORF">J7S26_02025</name>
</gene>
<dbReference type="RefSeq" id="WP_166337990.1">
    <property type="nucleotide sequence ID" value="NZ_CP072829.1"/>
</dbReference>
<dbReference type="InterPro" id="IPR029056">
    <property type="entry name" value="Ribokinase-like"/>
</dbReference>
<reference evidence="9" key="2">
    <citation type="submission" date="2021-04" db="EMBL/GenBank/DDBJ databases">
        <title>Novel species in family Eggerthellaceae.</title>
        <authorList>
            <person name="Zhang G."/>
        </authorList>
    </citation>
    <scope>NUCLEOTIDE SEQUENCE</scope>
    <source>
        <strain evidence="9">Zg-886</strain>
    </source>
</reference>
<dbReference type="GO" id="GO:0110051">
    <property type="term" value="P:metabolite repair"/>
    <property type="evidence" value="ECO:0007669"/>
    <property type="project" value="TreeGrafter"/>
</dbReference>
<name>A0A9E6MQW8_9ACTN</name>
<dbReference type="Gene3D" id="3.40.1190.20">
    <property type="match status" value="1"/>
</dbReference>
<dbReference type="CDD" id="cd01171">
    <property type="entry name" value="YXKO-related"/>
    <property type="match status" value="1"/>
</dbReference>
<evidence type="ECO:0000313" key="8">
    <source>
        <dbReference type="EMBL" id="NHM13184.1"/>
    </source>
</evidence>
<protein>
    <recommendedName>
        <fullName evidence="6">ADP-dependent (S)-NAD(P)H-hydrate dehydratase</fullName>
        <ecNumber evidence="6">4.2.1.136</ecNumber>
    </recommendedName>
    <alternativeName>
        <fullName evidence="6">ADP-dependent NAD(P)HX dehydratase</fullName>
    </alternativeName>
</protein>
<dbReference type="GO" id="GO:0052855">
    <property type="term" value="F:ADP-dependent NAD(P)H-hydrate dehydratase activity"/>
    <property type="evidence" value="ECO:0007669"/>
    <property type="project" value="UniProtKB-UniRule"/>
</dbReference>
<dbReference type="PANTHER" id="PTHR12592:SF0">
    <property type="entry name" value="ATP-DEPENDENT (S)-NAD(P)H-HYDRATE DEHYDRATASE"/>
    <property type="match status" value="1"/>
</dbReference>
<comment type="catalytic activity">
    <reaction evidence="6">
        <text>(6S)-NADPHX + ADP = AMP + phosphate + NADPH + H(+)</text>
        <dbReference type="Rhea" id="RHEA:32235"/>
        <dbReference type="ChEBI" id="CHEBI:15378"/>
        <dbReference type="ChEBI" id="CHEBI:43474"/>
        <dbReference type="ChEBI" id="CHEBI:57783"/>
        <dbReference type="ChEBI" id="CHEBI:64076"/>
        <dbReference type="ChEBI" id="CHEBI:456215"/>
        <dbReference type="ChEBI" id="CHEBI:456216"/>
        <dbReference type="EC" id="4.2.1.136"/>
    </reaction>
</comment>
<feature type="binding site" evidence="6">
    <location>
        <position position="227"/>
    </location>
    <ligand>
        <name>AMP</name>
        <dbReference type="ChEBI" id="CHEBI:456215"/>
    </ligand>
</feature>
<dbReference type="EC" id="4.2.1.136" evidence="6"/>
<comment type="subunit">
    <text evidence="6">Homotetramer.</text>
</comment>
<evidence type="ECO:0000313" key="9">
    <source>
        <dbReference type="EMBL" id="QTU84723.1"/>
    </source>
</evidence>
<dbReference type="AlphaFoldDB" id="A0A9E6MQW8"/>